<name>A0A4P9WU30_9FUNG</name>
<dbReference type="GO" id="GO:0005634">
    <property type="term" value="C:nucleus"/>
    <property type="evidence" value="ECO:0007669"/>
    <property type="project" value="TreeGrafter"/>
</dbReference>
<proteinExistence type="predicted"/>
<dbReference type="InterPro" id="IPR011009">
    <property type="entry name" value="Kinase-like_dom_sf"/>
</dbReference>
<gene>
    <name evidence="5" type="ORF">CAUPRSCDRAFT_12792</name>
</gene>
<dbReference type="Pfam" id="PF00069">
    <property type="entry name" value="Pkinase"/>
    <property type="match status" value="1"/>
</dbReference>
<dbReference type="GO" id="GO:0005524">
    <property type="term" value="F:ATP binding"/>
    <property type="evidence" value="ECO:0007669"/>
    <property type="project" value="UniProtKB-KW"/>
</dbReference>
<dbReference type="SMART" id="SM00220">
    <property type="entry name" value="S_TKc"/>
    <property type="match status" value="1"/>
</dbReference>
<keyword evidence="1" id="KW-0547">Nucleotide-binding</keyword>
<evidence type="ECO:0000256" key="2">
    <source>
        <dbReference type="ARBA" id="ARBA00022840"/>
    </source>
</evidence>
<sequence>MDLEWELGPGMDVTSPPGPMLDPFTPLESVPAPASSTPVPASAQAPTWSSHAEAQGASAGPLDPPGPSAQAAHDVHMTAADSDREDEAEEARLMDDAAAAADDAAFMASLPPNPPPVQLFYRFLGTVQYAAPEILRGEKYRGPEAEVWALGCCLYIMLSGEVPFVAPAQALHGTFTPCRYPLSPACLHLLGRLLEKSDRRRITILEVVQHPWLRDYVTLV</sequence>
<evidence type="ECO:0000256" key="1">
    <source>
        <dbReference type="ARBA" id="ARBA00022741"/>
    </source>
</evidence>
<keyword evidence="2" id="KW-0067">ATP-binding</keyword>
<feature type="region of interest" description="Disordered" evidence="3">
    <location>
        <begin position="1"/>
        <end position="90"/>
    </location>
</feature>
<dbReference type="PANTHER" id="PTHR24346">
    <property type="entry name" value="MAP/MICROTUBULE AFFINITY-REGULATING KINASE"/>
    <property type="match status" value="1"/>
</dbReference>
<dbReference type="GO" id="GO:0035556">
    <property type="term" value="P:intracellular signal transduction"/>
    <property type="evidence" value="ECO:0007669"/>
    <property type="project" value="TreeGrafter"/>
</dbReference>
<dbReference type="GO" id="GO:0004674">
    <property type="term" value="F:protein serine/threonine kinase activity"/>
    <property type="evidence" value="ECO:0007669"/>
    <property type="project" value="TreeGrafter"/>
</dbReference>
<dbReference type="SUPFAM" id="SSF56112">
    <property type="entry name" value="Protein kinase-like (PK-like)"/>
    <property type="match status" value="1"/>
</dbReference>
<evidence type="ECO:0000256" key="3">
    <source>
        <dbReference type="SAM" id="MobiDB-lite"/>
    </source>
</evidence>
<organism evidence="5 6">
    <name type="scientific">Caulochytrium protostelioides</name>
    <dbReference type="NCBI Taxonomy" id="1555241"/>
    <lineage>
        <taxon>Eukaryota</taxon>
        <taxon>Fungi</taxon>
        <taxon>Fungi incertae sedis</taxon>
        <taxon>Chytridiomycota</taxon>
        <taxon>Chytridiomycota incertae sedis</taxon>
        <taxon>Chytridiomycetes</taxon>
        <taxon>Caulochytriales</taxon>
        <taxon>Caulochytriaceae</taxon>
        <taxon>Caulochytrium</taxon>
    </lineage>
</organism>
<keyword evidence="5" id="KW-0418">Kinase</keyword>
<accession>A0A4P9WU30</accession>
<evidence type="ECO:0000313" key="6">
    <source>
        <dbReference type="Proteomes" id="UP000268535"/>
    </source>
</evidence>
<dbReference type="AlphaFoldDB" id="A0A4P9WU30"/>
<dbReference type="Proteomes" id="UP000268535">
    <property type="component" value="Unassembled WGS sequence"/>
</dbReference>
<feature type="compositionally biased region" description="Low complexity" evidence="3">
    <location>
        <begin position="29"/>
        <end position="47"/>
    </location>
</feature>
<protein>
    <submittedName>
        <fullName evidence="5">Kinase-like protein</fullName>
    </submittedName>
</protein>
<dbReference type="PROSITE" id="PS50011">
    <property type="entry name" value="PROTEIN_KINASE_DOM"/>
    <property type="match status" value="1"/>
</dbReference>
<evidence type="ECO:0000313" key="5">
    <source>
        <dbReference type="EMBL" id="RKO95508.1"/>
    </source>
</evidence>
<dbReference type="EMBL" id="ML011541">
    <property type="protein sequence ID" value="RKO95508.1"/>
    <property type="molecule type" value="Genomic_DNA"/>
</dbReference>
<reference evidence="6" key="1">
    <citation type="journal article" date="2018" name="Nat. Microbiol.">
        <title>Leveraging single-cell genomics to expand the fungal tree of life.</title>
        <authorList>
            <person name="Ahrendt S.R."/>
            <person name="Quandt C.A."/>
            <person name="Ciobanu D."/>
            <person name="Clum A."/>
            <person name="Salamov A."/>
            <person name="Andreopoulos B."/>
            <person name="Cheng J.F."/>
            <person name="Woyke T."/>
            <person name="Pelin A."/>
            <person name="Henrissat B."/>
            <person name="Reynolds N.K."/>
            <person name="Benny G.L."/>
            <person name="Smith M.E."/>
            <person name="James T.Y."/>
            <person name="Grigoriev I.V."/>
        </authorList>
    </citation>
    <scope>NUCLEOTIDE SEQUENCE [LARGE SCALE GENOMIC DNA]</scope>
    <source>
        <strain evidence="6">ATCC 52028</strain>
    </source>
</reference>
<dbReference type="GO" id="GO:0005829">
    <property type="term" value="C:cytosol"/>
    <property type="evidence" value="ECO:0007669"/>
    <property type="project" value="TreeGrafter"/>
</dbReference>
<evidence type="ECO:0000259" key="4">
    <source>
        <dbReference type="PROSITE" id="PS50011"/>
    </source>
</evidence>
<dbReference type="Gene3D" id="1.10.510.10">
    <property type="entry name" value="Transferase(Phosphotransferase) domain 1"/>
    <property type="match status" value="1"/>
</dbReference>
<keyword evidence="5" id="KW-0808">Transferase</keyword>
<dbReference type="InterPro" id="IPR000719">
    <property type="entry name" value="Prot_kinase_dom"/>
</dbReference>
<dbReference type="GO" id="GO:0045719">
    <property type="term" value="P:negative regulation of glycogen biosynthetic process"/>
    <property type="evidence" value="ECO:0007669"/>
    <property type="project" value="TreeGrafter"/>
</dbReference>
<dbReference type="PANTHER" id="PTHR24346:SF72">
    <property type="entry name" value="CAMK PROTEIN KINASE"/>
    <property type="match status" value="1"/>
</dbReference>
<feature type="domain" description="Protein kinase" evidence="4">
    <location>
        <begin position="1"/>
        <end position="213"/>
    </location>
</feature>